<comment type="caution">
    <text evidence="1">The sequence shown here is derived from an EMBL/GenBank/DDBJ whole genome shotgun (WGS) entry which is preliminary data.</text>
</comment>
<evidence type="ECO:0000313" key="1">
    <source>
        <dbReference type="EMBL" id="GJH15909.1"/>
    </source>
</evidence>
<proteinExistence type="predicted"/>
<sequence>MSAPITGAAPMNDDDLPTVLPTLLPRLWRFALRLTQNQHDAEDLVQRACVRALERRSQLQPGTSTLSWLFSIVHSTWMNELRARSIRSRGSMDWQDEEIESFADPSARNPELDLLHRQVIDAVETLPEAQRVVMVLVAIEGLSYREAAEVLDVPIGTIMSRLSRARLTIGQKFSVQAPAATRKGESL</sequence>
<organism evidence="1 2">
    <name type="scientific">Caballeronia novacaledonica</name>
    <dbReference type="NCBI Taxonomy" id="1544861"/>
    <lineage>
        <taxon>Bacteria</taxon>
        <taxon>Pseudomonadati</taxon>
        <taxon>Pseudomonadota</taxon>
        <taxon>Betaproteobacteria</taxon>
        <taxon>Burkholderiales</taxon>
        <taxon>Burkholderiaceae</taxon>
        <taxon>Caballeronia</taxon>
    </lineage>
</organism>
<protein>
    <submittedName>
        <fullName evidence="1">Sigma-70 family RNA polymerase sigma factor</fullName>
    </submittedName>
</protein>
<keyword evidence="2" id="KW-1185">Reference proteome</keyword>
<dbReference type="EMBL" id="BPUR01000002">
    <property type="protein sequence ID" value="GJH15909.1"/>
    <property type="molecule type" value="Genomic_DNA"/>
</dbReference>
<reference evidence="1" key="1">
    <citation type="submission" date="2021-09" db="EMBL/GenBank/DDBJ databases">
        <title>Isolation and characterization of 3-chlorobenzoate degrading bacteria from soils in Shizuoka.</title>
        <authorList>
            <person name="Ifat A."/>
            <person name="Ogawa N."/>
            <person name="Kimbara K."/>
            <person name="Moriuchi R."/>
            <person name="Dohra H."/>
            <person name="Shintani M."/>
        </authorList>
    </citation>
    <scope>NUCLEOTIDE SEQUENCE</scope>
    <source>
        <strain evidence="1">19CS2-2</strain>
    </source>
</reference>
<gene>
    <name evidence="1" type="ORF">CBA19CS22_05225</name>
</gene>
<accession>A0ACB5QL34</accession>
<evidence type="ECO:0000313" key="2">
    <source>
        <dbReference type="Proteomes" id="UP001055013"/>
    </source>
</evidence>
<dbReference type="Proteomes" id="UP001055013">
    <property type="component" value="Unassembled WGS sequence"/>
</dbReference>
<name>A0ACB5QL34_9BURK</name>